<evidence type="ECO:0000313" key="2">
    <source>
        <dbReference type="EMBL" id="MQY12481.1"/>
    </source>
</evidence>
<dbReference type="AlphaFoldDB" id="A0A7K0CG80"/>
<dbReference type="InterPro" id="IPR016084">
    <property type="entry name" value="Haem_Oase-like_multi-hlx"/>
</dbReference>
<name>A0A7K0CG80_9ACTN</name>
<dbReference type="OrthoDB" id="6635957at2"/>
<dbReference type="RefSeq" id="WP_153452094.1">
    <property type="nucleotide sequence ID" value="NZ_WEGJ01000007.1"/>
</dbReference>
<dbReference type="EMBL" id="WEGJ01000007">
    <property type="protein sequence ID" value="MQY12481.1"/>
    <property type="molecule type" value="Genomic_DNA"/>
</dbReference>
<gene>
    <name evidence="2" type="ORF">SRB5_26150</name>
</gene>
<dbReference type="Gene3D" id="1.20.910.10">
    <property type="entry name" value="Heme oxygenase-like"/>
    <property type="match status" value="1"/>
</dbReference>
<dbReference type="Pfam" id="PF14518">
    <property type="entry name" value="Haem_oxygenas_2"/>
    <property type="match status" value="1"/>
</dbReference>
<keyword evidence="3" id="KW-1185">Reference proteome</keyword>
<evidence type="ECO:0000313" key="3">
    <source>
        <dbReference type="Proteomes" id="UP000466345"/>
    </source>
</evidence>
<protein>
    <submittedName>
        <fullName evidence="2">Uncharacterized protein</fullName>
    </submittedName>
</protein>
<evidence type="ECO:0000256" key="1">
    <source>
        <dbReference type="SAM" id="MobiDB-lite"/>
    </source>
</evidence>
<accession>A0A7K0CG80</accession>
<sequence>MSAESAHSALLSESGNTTDESEYRWLFTELLDPEADHSRLPLDIGTPPITESAAGADDTDLLQRLEQEAASWAADETARFRTLFDKVAGTADRDAVVRRVLLDCAPFALVSGAWLQWACSPANVDTEIGMRLLSLFATDVGVGRVEASRGHAYLNLLRRENLSELAIPTSRLALDRQLSDRVFRMPARVLAMSRRPDDHLPELMAADLCLRAAGLMPAIAAVRPLLTDGFDWDSLHADGADEALSGSRGLVALHLTENAGDRDRVVAGFHWMLRNLRDWSEDILADVTTVLDPAHEMAELLRFKAREGAVYHQRFELEGKPLNKWFELAADGDFTALLRALADSRLIRPGDPDRSPLVNRLVGERGPMFRIFTPEDLAVIRRWIASLPAADPTEAKGEGPRTRSVSGHAHRGARPAQARPSGSGDGEPADIREAFHLLTRRRDTPGLRRWSLAYVRQWLARSGWQLPDAEHVPPAQWDPEALNLWIHDQHERQAKQFDVTGTYLVPPREELIDLIVQGGLRALIDGAWLQGFTDYEHASSDVGRLLFQIYWDELGNGDLPINHTVLYRELLEDMGIRLPHVATREFAQWRGFRDASFEVPVYWLTISRFPRTFLPETLGLNLAEELFGVGGSLRQTQLGLKTHGFNTLFYDIHNTIDNVASGHSAWAIDAIGTYMSSVARSFGADMQAETWQRIRTGFYSATPPFYVNGMLADQGAGATGTRS</sequence>
<organism evidence="2 3">
    <name type="scientific">Streptomyces smaragdinus</name>
    <dbReference type="NCBI Taxonomy" id="2585196"/>
    <lineage>
        <taxon>Bacteria</taxon>
        <taxon>Bacillati</taxon>
        <taxon>Actinomycetota</taxon>
        <taxon>Actinomycetes</taxon>
        <taxon>Kitasatosporales</taxon>
        <taxon>Streptomycetaceae</taxon>
        <taxon>Streptomyces</taxon>
    </lineage>
</organism>
<dbReference type="SMART" id="SM01236">
    <property type="entry name" value="Haem_oxygenase_2"/>
    <property type="match status" value="1"/>
</dbReference>
<dbReference type="Proteomes" id="UP000466345">
    <property type="component" value="Unassembled WGS sequence"/>
</dbReference>
<proteinExistence type="predicted"/>
<feature type="region of interest" description="Disordered" evidence="1">
    <location>
        <begin position="391"/>
        <end position="429"/>
    </location>
</feature>
<reference evidence="2 3" key="1">
    <citation type="submission" date="2019-10" db="EMBL/GenBank/DDBJ databases">
        <title>Streptomyces smaragdinus sp. nov. and Streptomyces fabii sp. nov., isolated from the gut of fungus growing-termite Macrotermes natalensis.</title>
        <authorList>
            <person name="Schwitalla J."/>
            <person name="Benndorf R."/>
            <person name="Martin K."/>
            <person name="De Beer W."/>
            <person name="Kaster A.-K."/>
            <person name="Vollmers J."/>
            <person name="Poulsen M."/>
            <person name="Beemelmanns C."/>
        </authorList>
    </citation>
    <scope>NUCLEOTIDE SEQUENCE [LARGE SCALE GENOMIC DNA]</scope>
    <source>
        <strain evidence="2 3">RB5</strain>
    </source>
</reference>
<comment type="caution">
    <text evidence="2">The sequence shown here is derived from an EMBL/GenBank/DDBJ whole genome shotgun (WGS) entry which is preliminary data.</text>
</comment>